<comment type="caution">
    <text evidence="2">The sequence shown here is derived from an EMBL/GenBank/DDBJ whole genome shotgun (WGS) entry which is preliminary data.</text>
</comment>
<feature type="region of interest" description="Disordered" evidence="1">
    <location>
        <begin position="1"/>
        <end position="22"/>
    </location>
</feature>
<dbReference type="EMBL" id="JBHSFK010000045">
    <property type="protein sequence ID" value="MFC4506631.1"/>
    <property type="molecule type" value="Genomic_DNA"/>
</dbReference>
<evidence type="ECO:0000313" key="2">
    <source>
        <dbReference type="EMBL" id="MFC4506631.1"/>
    </source>
</evidence>
<evidence type="ECO:0000256" key="1">
    <source>
        <dbReference type="SAM" id="MobiDB-lite"/>
    </source>
</evidence>
<proteinExistence type="predicted"/>
<evidence type="ECO:0000313" key="3">
    <source>
        <dbReference type="Proteomes" id="UP001595839"/>
    </source>
</evidence>
<protein>
    <submittedName>
        <fullName evidence="2">Uncharacterized protein</fullName>
    </submittedName>
</protein>
<name>A0ABV9B804_9ACTN</name>
<dbReference type="Proteomes" id="UP001595839">
    <property type="component" value="Unassembled WGS sequence"/>
</dbReference>
<gene>
    <name evidence="2" type="ORF">ACFPIH_45520</name>
</gene>
<sequence length="54" mass="5627">MAGSWGLSGGRLERRSCADGAKGPRAYDFAVVDLAGAPAGLKRTLPIRRSTVPN</sequence>
<accession>A0ABV9B804</accession>
<reference evidence="3" key="1">
    <citation type="journal article" date="2019" name="Int. J. Syst. Evol. Microbiol.">
        <title>The Global Catalogue of Microorganisms (GCM) 10K type strain sequencing project: providing services to taxonomists for standard genome sequencing and annotation.</title>
        <authorList>
            <consortium name="The Broad Institute Genomics Platform"/>
            <consortium name="The Broad Institute Genome Sequencing Center for Infectious Disease"/>
            <person name="Wu L."/>
            <person name="Ma J."/>
        </authorList>
    </citation>
    <scope>NUCLEOTIDE SEQUENCE [LARGE SCALE GENOMIC DNA]</scope>
    <source>
        <strain evidence="3">CGMCC 4.7177</strain>
    </source>
</reference>
<keyword evidence="3" id="KW-1185">Reference proteome</keyword>
<organism evidence="2 3">
    <name type="scientific">Streptomyces vulcanius</name>
    <dbReference type="NCBI Taxonomy" id="1441876"/>
    <lineage>
        <taxon>Bacteria</taxon>
        <taxon>Bacillati</taxon>
        <taxon>Actinomycetota</taxon>
        <taxon>Actinomycetes</taxon>
        <taxon>Kitasatosporales</taxon>
        <taxon>Streptomycetaceae</taxon>
        <taxon>Streptomyces</taxon>
    </lineage>
</organism>